<reference evidence="4 5" key="1">
    <citation type="submission" date="2024-09" db="EMBL/GenBank/DDBJ databases">
        <authorList>
            <person name="Sun Q."/>
            <person name="Mori K."/>
        </authorList>
    </citation>
    <scope>NUCLEOTIDE SEQUENCE [LARGE SCALE GENOMIC DNA]</scope>
    <source>
        <strain evidence="4 5">KCTC 23076</strain>
    </source>
</reference>
<dbReference type="Pfam" id="PF01494">
    <property type="entry name" value="FAD_binding_3"/>
    <property type="match status" value="1"/>
</dbReference>
<evidence type="ECO:0000256" key="2">
    <source>
        <dbReference type="ARBA" id="ARBA00040363"/>
    </source>
</evidence>
<evidence type="ECO:0000256" key="1">
    <source>
        <dbReference type="ARBA" id="ARBA00038079"/>
    </source>
</evidence>
<sequence>MTVDVGIVGGGPVGLAAAIEARRAGLSVTLIEQRDGTIDKACGEGLMPGALPLLGRLGVDPPGVDLNGVRYRDGARIVDHRFTGLPGRGVRRTTLHRQLAERAEELGVQRLRDRVTSVEQRADRVVAAGIAARWLLGCDGLHSTVARRSGLALPPRRGPRRFGIRRHYALEPWSDLIEVIYAADVEFYVTPVGEREVGVAMLGPMGSRFEQALAAVPSLAERLAGAPVSSSLRGAGPFRSRTRSRTNGRVLLVGDAAGYVDALTGEGLRLGFALARAAVEAIASGQPEDYEDSWRRETRAFRTLTTGLVTWATSPARGLLVPTATRMPALFGAAVDRLAR</sequence>
<accession>A0ABV6RTG3</accession>
<dbReference type="InterPro" id="IPR002938">
    <property type="entry name" value="FAD-bd"/>
</dbReference>
<keyword evidence="4" id="KW-0560">Oxidoreductase</keyword>
<dbReference type="EMBL" id="JBHLTG010000005">
    <property type="protein sequence ID" value="MFC0680271.1"/>
    <property type="molecule type" value="Genomic_DNA"/>
</dbReference>
<protein>
    <recommendedName>
        <fullName evidence="2">Protein CbrA</fullName>
    </recommendedName>
</protein>
<dbReference type="Gene3D" id="3.50.50.60">
    <property type="entry name" value="FAD/NAD(P)-binding domain"/>
    <property type="match status" value="1"/>
</dbReference>
<comment type="similarity">
    <text evidence="1">Belongs to the CbrA family.</text>
</comment>
<dbReference type="PANTHER" id="PTHR42685">
    <property type="entry name" value="GERANYLGERANYL DIPHOSPHATE REDUCTASE"/>
    <property type="match status" value="1"/>
</dbReference>
<comment type="caution">
    <text evidence="4">The sequence shown here is derived from an EMBL/GenBank/DDBJ whole genome shotgun (WGS) entry which is preliminary data.</text>
</comment>
<name>A0ABV6RTG3_9GAMM</name>
<dbReference type="PRINTS" id="PR00420">
    <property type="entry name" value="RNGMNOXGNASE"/>
</dbReference>
<dbReference type="SUPFAM" id="SSF51905">
    <property type="entry name" value="FAD/NAD(P)-binding domain"/>
    <property type="match status" value="1"/>
</dbReference>
<proteinExistence type="inferred from homology"/>
<evidence type="ECO:0000259" key="3">
    <source>
        <dbReference type="Pfam" id="PF01494"/>
    </source>
</evidence>
<keyword evidence="5" id="KW-1185">Reference proteome</keyword>
<dbReference type="Proteomes" id="UP001589896">
    <property type="component" value="Unassembled WGS sequence"/>
</dbReference>
<organism evidence="4 5">
    <name type="scientific">Lysobacter korlensis</name>
    <dbReference type="NCBI Taxonomy" id="553636"/>
    <lineage>
        <taxon>Bacteria</taxon>
        <taxon>Pseudomonadati</taxon>
        <taxon>Pseudomonadota</taxon>
        <taxon>Gammaproteobacteria</taxon>
        <taxon>Lysobacterales</taxon>
        <taxon>Lysobacteraceae</taxon>
        <taxon>Lysobacter</taxon>
    </lineage>
</organism>
<dbReference type="InterPro" id="IPR050407">
    <property type="entry name" value="Geranylgeranyl_reductase"/>
</dbReference>
<dbReference type="InterPro" id="IPR036188">
    <property type="entry name" value="FAD/NAD-bd_sf"/>
</dbReference>
<feature type="domain" description="FAD-binding" evidence="3">
    <location>
        <begin position="3"/>
        <end position="275"/>
    </location>
</feature>
<evidence type="ECO:0000313" key="5">
    <source>
        <dbReference type="Proteomes" id="UP001589896"/>
    </source>
</evidence>
<dbReference type="GO" id="GO:0016491">
    <property type="term" value="F:oxidoreductase activity"/>
    <property type="evidence" value="ECO:0007669"/>
    <property type="project" value="UniProtKB-KW"/>
</dbReference>
<dbReference type="RefSeq" id="WP_386671861.1">
    <property type="nucleotide sequence ID" value="NZ_JBHLTG010000005.1"/>
</dbReference>
<evidence type="ECO:0000313" key="4">
    <source>
        <dbReference type="EMBL" id="MFC0680271.1"/>
    </source>
</evidence>
<dbReference type="PANTHER" id="PTHR42685:SF19">
    <property type="entry name" value="POSSIBLE OXIDOREDUCTASE"/>
    <property type="match status" value="1"/>
</dbReference>
<gene>
    <name evidence="4" type="ORF">ACFFGH_20750</name>
</gene>